<dbReference type="EMBL" id="VTXW01000004">
    <property type="protein sequence ID" value="NOH33088.1"/>
    <property type="molecule type" value="Genomic_DNA"/>
</dbReference>
<evidence type="ECO:0000313" key="1">
    <source>
        <dbReference type="EMBL" id="NOH33088.1"/>
    </source>
</evidence>
<name>A0A7Y3YN19_9VIBR</name>
<dbReference type="Gene3D" id="3.10.180.10">
    <property type="entry name" value="2,3-Dihydroxybiphenyl 1,2-Dioxygenase, domain 1"/>
    <property type="match status" value="1"/>
</dbReference>
<accession>A0A7Y3YN19</accession>
<reference evidence="1 2" key="1">
    <citation type="submission" date="2019-09" db="EMBL/GenBank/DDBJ databases">
        <title>Draft genome sequencing and comparative genomics of hatchery-associated Vibrios.</title>
        <authorList>
            <person name="Kehlet-Delgado H."/>
            <person name="Mueller R.S."/>
        </authorList>
    </citation>
    <scope>NUCLEOTIDE SEQUENCE [LARGE SCALE GENOMIC DNA]</scope>
    <source>
        <strain evidence="1 2">00-90-10</strain>
    </source>
</reference>
<dbReference type="InterPro" id="IPR029068">
    <property type="entry name" value="Glyas_Bleomycin-R_OHBP_Dase"/>
</dbReference>
<dbReference type="Proteomes" id="UP000525336">
    <property type="component" value="Unassembled WGS sequence"/>
</dbReference>
<dbReference type="SUPFAM" id="SSF54593">
    <property type="entry name" value="Glyoxalase/Bleomycin resistance protein/Dihydroxybiphenyl dioxygenase"/>
    <property type="match status" value="1"/>
</dbReference>
<organism evidence="1 2">
    <name type="scientific">Vibrio chagasii</name>
    <dbReference type="NCBI Taxonomy" id="170679"/>
    <lineage>
        <taxon>Bacteria</taxon>
        <taxon>Pseudomonadati</taxon>
        <taxon>Pseudomonadota</taxon>
        <taxon>Gammaproteobacteria</taxon>
        <taxon>Vibrionales</taxon>
        <taxon>Vibrionaceae</taxon>
        <taxon>Vibrio</taxon>
    </lineage>
</organism>
<comment type="caution">
    <text evidence="1">The sequence shown here is derived from an EMBL/GenBank/DDBJ whole genome shotgun (WGS) entry which is preliminary data.</text>
</comment>
<gene>
    <name evidence="1" type="ORF">F0245_06830</name>
</gene>
<evidence type="ECO:0000313" key="2">
    <source>
        <dbReference type="Proteomes" id="UP000525336"/>
    </source>
</evidence>
<keyword evidence="1" id="KW-0560">Oxidoreductase</keyword>
<dbReference type="AlphaFoldDB" id="A0A7Y3YN19"/>
<sequence>MSRPIAILIHVPNIEQGLIWYQVAFPESVATYHPSSDFTTLDIDGFSIEIVQADEKVGSGKKGTVLYWSTEDFDKSLLHFQLIGAQLYRGPMEIEGGLTMCQVEDPFGNLIGLRGSRKNIACNETRLDSE</sequence>
<proteinExistence type="predicted"/>
<dbReference type="GO" id="GO:0051213">
    <property type="term" value="F:dioxygenase activity"/>
    <property type="evidence" value="ECO:0007669"/>
    <property type="project" value="UniProtKB-KW"/>
</dbReference>
<keyword evidence="1" id="KW-0223">Dioxygenase</keyword>
<protein>
    <submittedName>
        <fullName evidence="1">Glyoxalase/bleomycin resistance/dioxygenase family protein</fullName>
    </submittedName>
</protein>
<dbReference type="RefSeq" id="WP_171367210.1">
    <property type="nucleotide sequence ID" value="NZ_VTXW01000004.1"/>
</dbReference>